<proteinExistence type="predicted"/>
<dbReference type="AlphaFoldDB" id="A0A0F0CLT4"/>
<evidence type="ECO:0000313" key="1">
    <source>
        <dbReference type="EMBL" id="KJJ84192.1"/>
    </source>
</evidence>
<accession>A0A0F0CLT4</accession>
<evidence type="ECO:0000313" key="2">
    <source>
        <dbReference type="Proteomes" id="UP000033428"/>
    </source>
</evidence>
<reference evidence="1 2" key="1">
    <citation type="submission" date="2015-02" db="EMBL/GenBank/DDBJ databases">
        <title>Single-cell genomics of uncultivated deep-branching MTB reveals a conserved set of magnetosome genes.</title>
        <authorList>
            <person name="Kolinko S."/>
            <person name="Richter M."/>
            <person name="Glockner F.O."/>
            <person name="Brachmann A."/>
            <person name="Schuler D."/>
        </authorList>
    </citation>
    <scope>NUCLEOTIDE SEQUENCE [LARGE SCALE GENOMIC DNA]</scope>
    <source>
        <strain evidence="1">SKK-01</strain>
    </source>
</reference>
<gene>
    <name evidence="1" type="ORF">OMAG_001934</name>
</gene>
<sequence length="130" mass="15297">MISREGVVIDFSYGRKIEVEDIDLENTPAVFYDGYKEGFCMVYRAVENILNTGIDRNDRLKSVVMEEPFINQRLEFFSNVCNTFINIALEEDKYIPVITTFMLIRGKSFYFIHTGKASFQNSVYYFFFKI</sequence>
<dbReference type="Proteomes" id="UP000033428">
    <property type="component" value="Unassembled WGS sequence"/>
</dbReference>
<organism evidence="1 2">
    <name type="scientific">Candidatus Omnitrophus magneticus</name>
    <dbReference type="NCBI Taxonomy" id="1609969"/>
    <lineage>
        <taxon>Bacteria</taxon>
        <taxon>Pseudomonadati</taxon>
        <taxon>Candidatus Omnitrophota</taxon>
        <taxon>Candidatus Omnitrophus</taxon>
    </lineage>
</organism>
<protein>
    <submittedName>
        <fullName evidence="1">Uncharacterized protein</fullName>
    </submittedName>
</protein>
<comment type="caution">
    <text evidence="1">The sequence shown here is derived from an EMBL/GenBank/DDBJ whole genome shotgun (WGS) entry which is preliminary data.</text>
</comment>
<name>A0A0F0CLT4_9BACT</name>
<dbReference type="EMBL" id="JYNY01000389">
    <property type="protein sequence ID" value="KJJ84192.1"/>
    <property type="molecule type" value="Genomic_DNA"/>
</dbReference>
<keyword evidence="2" id="KW-1185">Reference proteome</keyword>